<keyword evidence="6" id="KW-1185">Reference proteome</keyword>
<dbReference type="OMA" id="CEKVETF"/>
<keyword evidence="2" id="KW-1133">Transmembrane helix</keyword>
<evidence type="ECO:0000313" key="4">
    <source>
        <dbReference type="EMBL" id="RHN72918.1"/>
    </source>
</evidence>
<keyword evidence="2" id="KW-0472">Membrane</keyword>
<dbReference type="OrthoDB" id="690172at2759"/>
<evidence type="ECO:0000256" key="1">
    <source>
        <dbReference type="SAM" id="MobiDB-lite"/>
    </source>
</evidence>
<feature type="transmembrane region" description="Helical" evidence="2">
    <location>
        <begin position="133"/>
        <end position="164"/>
    </location>
</feature>
<dbReference type="AlphaFoldDB" id="G7IML3"/>
<keyword evidence="2 3" id="KW-0812">Transmembrane</keyword>
<feature type="compositionally biased region" description="Pro residues" evidence="1">
    <location>
        <begin position="71"/>
        <end position="85"/>
    </location>
</feature>
<proteinExistence type="predicted"/>
<dbReference type="KEGG" id="mtr:11414872"/>
<accession>G7IML3</accession>
<sequence>MPFPWKKKKNRVTRISQFVADFQSPQRTSSLVVQTGFPTSLIDLFAKNRIRFKNSTFNKPVRSEIIDPSSSPSPPPPPPPSPVTTPPSVSESPIHDAFSEEILNPLIGENTDDGAGNVAQVNKRRSSFRSKSIIVKILTVIILAASVKELTVAITVSAFALLFLENALKRVVSFLKPCSNVFVSIESLFQKIPLHLKAKPVHKPVLNDGEIELLNLNSNLDLNCCVNDEIEVVEEKSELGICRELEDSSVKEIVEEKYMKERIQFRSRSGRFKATMVKKLQKFRSFKREKKEEEKGNQCNNVRLDASNNKENEIESCSDVSSVMYEEEEVKNEIVCGINCTREESIIVVGNSSYAILIIIALIGLILGRLQALFLTIGWCLLVKMVRSIWRSKNVSSLDGVKLGGLDH</sequence>
<organism evidence="3 6">
    <name type="scientific">Medicago truncatula</name>
    <name type="common">Barrel medic</name>
    <name type="synonym">Medicago tribuloides</name>
    <dbReference type="NCBI Taxonomy" id="3880"/>
    <lineage>
        <taxon>Eukaryota</taxon>
        <taxon>Viridiplantae</taxon>
        <taxon>Streptophyta</taxon>
        <taxon>Embryophyta</taxon>
        <taxon>Tracheophyta</taxon>
        <taxon>Spermatophyta</taxon>
        <taxon>Magnoliopsida</taxon>
        <taxon>eudicotyledons</taxon>
        <taxon>Gunneridae</taxon>
        <taxon>Pentapetalae</taxon>
        <taxon>rosids</taxon>
        <taxon>fabids</taxon>
        <taxon>Fabales</taxon>
        <taxon>Fabaceae</taxon>
        <taxon>Papilionoideae</taxon>
        <taxon>50 kb inversion clade</taxon>
        <taxon>NPAAA clade</taxon>
        <taxon>Hologalegina</taxon>
        <taxon>IRL clade</taxon>
        <taxon>Trifolieae</taxon>
        <taxon>Medicago</taxon>
    </lineage>
</organism>
<gene>
    <name evidence="5" type="primary">11414872</name>
    <name evidence="3" type="ordered locus">MTR_2g031350</name>
    <name evidence="4" type="ORF">MtrunA17_Chr2g0292931</name>
</gene>
<dbReference type="HOGENOM" id="CLU_044415_0_0_1"/>
<dbReference type="PaxDb" id="3880-AES64849"/>
<protein>
    <submittedName>
        <fullName evidence="3">Transmembrane protein, putative</fullName>
    </submittedName>
</protein>
<dbReference type="PANTHER" id="PTHR36381:SF1">
    <property type="entry name" value="ETHYLENE-REGULATED TRANSCRIPT 2 (ERT2)"/>
    <property type="match status" value="1"/>
</dbReference>
<dbReference type="Gramene" id="rna8684">
    <property type="protein sequence ID" value="RHN72918.1"/>
    <property type="gene ID" value="gene8684"/>
</dbReference>
<evidence type="ECO:0000313" key="3">
    <source>
        <dbReference type="EMBL" id="AES64849.1"/>
    </source>
</evidence>
<dbReference type="eggNOG" id="ENOG502S5YB">
    <property type="taxonomic scope" value="Eukaryota"/>
</dbReference>
<reference evidence="3 6" key="1">
    <citation type="journal article" date="2011" name="Nature">
        <title>The Medicago genome provides insight into the evolution of rhizobial symbioses.</title>
        <authorList>
            <person name="Young N.D."/>
            <person name="Debelle F."/>
            <person name="Oldroyd G.E."/>
            <person name="Geurts R."/>
            <person name="Cannon S.B."/>
            <person name="Udvardi M.K."/>
            <person name="Benedito V.A."/>
            <person name="Mayer K.F."/>
            <person name="Gouzy J."/>
            <person name="Schoof H."/>
            <person name="Van de Peer Y."/>
            <person name="Proost S."/>
            <person name="Cook D.R."/>
            <person name="Meyers B.C."/>
            <person name="Spannagl M."/>
            <person name="Cheung F."/>
            <person name="De Mita S."/>
            <person name="Krishnakumar V."/>
            <person name="Gundlach H."/>
            <person name="Zhou S."/>
            <person name="Mudge J."/>
            <person name="Bharti A.K."/>
            <person name="Murray J.D."/>
            <person name="Naoumkina M.A."/>
            <person name="Rosen B."/>
            <person name="Silverstein K.A."/>
            <person name="Tang H."/>
            <person name="Rombauts S."/>
            <person name="Zhao P.X."/>
            <person name="Zhou P."/>
            <person name="Barbe V."/>
            <person name="Bardou P."/>
            <person name="Bechner M."/>
            <person name="Bellec A."/>
            <person name="Berger A."/>
            <person name="Berges H."/>
            <person name="Bidwell S."/>
            <person name="Bisseling T."/>
            <person name="Choisne N."/>
            <person name="Couloux A."/>
            <person name="Denny R."/>
            <person name="Deshpande S."/>
            <person name="Dai X."/>
            <person name="Doyle J.J."/>
            <person name="Dudez A.M."/>
            <person name="Farmer A.D."/>
            <person name="Fouteau S."/>
            <person name="Franken C."/>
            <person name="Gibelin C."/>
            <person name="Gish J."/>
            <person name="Goldstein S."/>
            <person name="Gonzalez A.J."/>
            <person name="Green P.J."/>
            <person name="Hallab A."/>
            <person name="Hartog M."/>
            <person name="Hua A."/>
            <person name="Humphray S.J."/>
            <person name="Jeong D.H."/>
            <person name="Jing Y."/>
            <person name="Jocker A."/>
            <person name="Kenton S.M."/>
            <person name="Kim D.J."/>
            <person name="Klee K."/>
            <person name="Lai H."/>
            <person name="Lang C."/>
            <person name="Lin S."/>
            <person name="Macmil S.L."/>
            <person name="Magdelenat G."/>
            <person name="Matthews L."/>
            <person name="McCorrison J."/>
            <person name="Monaghan E.L."/>
            <person name="Mun J.H."/>
            <person name="Najar F.Z."/>
            <person name="Nicholson C."/>
            <person name="Noirot C."/>
            <person name="O'Bleness M."/>
            <person name="Paule C.R."/>
            <person name="Poulain J."/>
            <person name="Prion F."/>
            <person name="Qin B."/>
            <person name="Qu C."/>
            <person name="Retzel E.F."/>
            <person name="Riddle C."/>
            <person name="Sallet E."/>
            <person name="Samain S."/>
            <person name="Samson N."/>
            <person name="Sanders I."/>
            <person name="Saurat O."/>
            <person name="Scarpelli C."/>
            <person name="Schiex T."/>
            <person name="Segurens B."/>
            <person name="Severin A.J."/>
            <person name="Sherrier D.J."/>
            <person name="Shi R."/>
            <person name="Sims S."/>
            <person name="Singer S.R."/>
            <person name="Sinharoy S."/>
            <person name="Sterck L."/>
            <person name="Viollet A."/>
            <person name="Wang B.B."/>
            <person name="Wang K."/>
            <person name="Wang M."/>
            <person name="Wang X."/>
            <person name="Warfsmann J."/>
            <person name="Weissenbach J."/>
            <person name="White D.D."/>
            <person name="White J.D."/>
            <person name="Wiley G.B."/>
            <person name="Wincker P."/>
            <person name="Xing Y."/>
            <person name="Yang L."/>
            <person name="Yao Z."/>
            <person name="Ying F."/>
            <person name="Zhai J."/>
            <person name="Zhou L."/>
            <person name="Zuber A."/>
            <person name="Denarie J."/>
            <person name="Dixon R.A."/>
            <person name="May G.D."/>
            <person name="Schwartz D.C."/>
            <person name="Rogers J."/>
            <person name="Quetier F."/>
            <person name="Town C.D."/>
            <person name="Roe B.A."/>
        </authorList>
    </citation>
    <scope>NUCLEOTIDE SEQUENCE [LARGE SCALE GENOMIC DNA]</scope>
    <source>
        <strain evidence="3">A17</strain>
        <strain evidence="5 6">cv. Jemalong A17</strain>
    </source>
</reference>
<feature type="region of interest" description="Disordered" evidence="1">
    <location>
        <begin position="61"/>
        <end position="92"/>
    </location>
</feature>
<evidence type="ECO:0000313" key="6">
    <source>
        <dbReference type="Proteomes" id="UP000002051"/>
    </source>
</evidence>
<dbReference type="EnsemblPlants" id="AES64849">
    <property type="protein sequence ID" value="AES64849"/>
    <property type="gene ID" value="MTR_2g031350"/>
</dbReference>
<dbReference type="Proteomes" id="UP000002051">
    <property type="component" value="Chromosome 2"/>
</dbReference>
<reference evidence="5" key="3">
    <citation type="submission" date="2015-04" db="UniProtKB">
        <authorList>
            <consortium name="EnsemblPlants"/>
        </authorList>
    </citation>
    <scope>IDENTIFICATION</scope>
    <source>
        <strain evidence="5">cv. Jemalong A17</strain>
    </source>
</reference>
<feature type="transmembrane region" description="Helical" evidence="2">
    <location>
        <begin position="354"/>
        <end position="383"/>
    </location>
</feature>
<evidence type="ECO:0000313" key="5">
    <source>
        <dbReference type="EnsemblPlants" id="AES64849"/>
    </source>
</evidence>
<dbReference type="PANTHER" id="PTHR36381">
    <property type="entry name" value="ETHYLENE-REGULATED TRANSCRIPT 2 (ERT2)"/>
    <property type="match status" value="1"/>
</dbReference>
<reference evidence="4" key="4">
    <citation type="journal article" date="2018" name="Nat. Plants">
        <title>Whole-genome landscape of Medicago truncatula symbiotic genes.</title>
        <authorList>
            <person name="Pecrix Y."/>
            <person name="Gamas P."/>
            <person name="Carrere S."/>
        </authorList>
    </citation>
    <scope>NUCLEOTIDE SEQUENCE</scope>
    <source>
        <tissue evidence="4">Leaves</tissue>
    </source>
</reference>
<dbReference type="Proteomes" id="UP000265566">
    <property type="component" value="Chromosome 2"/>
</dbReference>
<reference evidence="3 6" key="2">
    <citation type="journal article" date="2014" name="BMC Genomics">
        <title>An improved genome release (version Mt4.0) for the model legume Medicago truncatula.</title>
        <authorList>
            <person name="Tang H."/>
            <person name="Krishnakumar V."/>
            <person name="Bidwell S."/>
            <person name="Rosen B."/>
            <person name="Chan A."/>
            <person name="Zhou S."/>
            <person name="Gentzbittel L."/>
            <person name="Childs K.L."/>
            <person name="Yandell M."/>
            <person name="Gundlach H."/>
            <person name="Mayer K.F."/>
            <person name="Schwartz D.C."/>
            <person name="Town C.D."/>
        </authorList>
    </citation>
    <scope>GENOME REANNOTATION</scope>
    <source>
        <strain evidence="5 6">cv. Jemalong A17</strain>
    </source>
</reference>
<name>G7IML3_MEDTR</name>
<dbReference type="EMBL" id="CM001218">
    <property type="protein sequence ID" value="AES64849.1"/>
    <property type="molecule type" value="Genomic_DNA"/>
</dbReference>
<dbReference type="EMBL" id="PSQE01000002">
    <property type="protein sequence ID" value="RHN72918.1"/>
    <property type="molecule type" value="Genomic_DNA"/>
</dbReference>
<evidence type="ECO:0000256" key="2">
    <source>
        <dbReference type="SAM" id="Phobius"/>
    </source>
</evidence>